<evidence type="ECO:0000313" key="4">
    <source>
        <dbReference type="EMBL" id="CAI9094748.1"/>
    </source>
</evidence>
<dbReference type="PANTHER" id="PTHR46033:SF65">
    <property type="entry name" value="AMINOTRANSFERASE-LIKE PLANT MOBILE DOMAIN-CONTAINING PROTEIN"/>
    <property type="match status" value="1"/>
</dbReference>
<dbReference type="PANTHER" id="PTHR46033">
    <property type="entry name" value="PROTEIN MAIN-LIKE 2"/>
    <property type="match status" value="1"/>
</dbReference>
<keyword evidence="5" id="KW-1185">Reference proteome</keyword>
<evidence type="ECO:0000259" key="3">
    <source>
        <dbReference type="Pfam" id="PF10536"/>
    </source>
</evidence>
<feature type="chain" id="PRO_5043314710" evidence="2">
    <location>
        <begin position="19"/>
        <end position="377"/>
    </location>
</feature>
<reference evidence="4" key="1">
    <citation type="submission" date="2023-03" db="EMBL/GenBank/DDBJ databases">
        <authorList>
            <person name="Julca I."/>
        </authorList>
    </citation>
    <scope>NUCLEOTIDE SEQUENCE</scope>
</reference>
<name>A0AAV1CI67_OLDCO</name>
<feature type="signal peptide" evidence="2">
    <location>
        <begin position="1"/>
        <end position="18"/>
    </location>
</feature>
<dbReference type="EMBL" id="OX459119">
    <property type="protein sequence ID" value="CAI9094748.1"/>
    <property type="molecule type" value="Genomic_DNA"/>
</dbReference>
<proteinExistence type="predicted"/>
<organism evidence="4 5">
    <name type="scientific">Oldenlandia corymbosa var. corymbosa</name>
    <dbReference type="NCBI Taxonomy" id="529605"/>
    <lineage>
        <taxon>Eukaryota</taxon>
        <taxon>Viridiplantae</taxon>
        <taxon>Streptophyta</taxon>
        <taxon>Embryophyta</taxon>
        <taxon>Tracheophyta</taxon>
        <taxon>Spermatophyta</taxon>
        <taxon>Magnoliopsida</taxon>
        <taxon>eudicotyledons</taxon>
        <taxon>Gunneridae</taxon>
        <taxon>Pentapetalae</taxon>
        <taxon>asterids</taxon>
        <taxon>lamiids</taxon>
        <taxon>Gentianales</taxon>
        <taxon>Rubiaceae</taxon>
        <taxon>Rubioideae</taxon>
        <taxon>Spermacoceae</taxon>
        <taxon>Hedyotis-Oldenlandia complex</taxon>
        <taxon>Oldenlandia</taxon>
    </lineage>
</organism>
<evidence type="ECO:0000256" key="2">
    <source>
        <dbReference type="SAM" id="SignalP"/>
    </source>
</evidence>
<feature type="domain" description="Aminotransferase-like plant mobile" evidence="3">
    <location>
        <begin position="3"/>
        <end position="164"/>
    </location>
</feature>
<sequence>MLTLTLLDICIITGLTPAVPVVVDVNLEHPGATGLASNQENQFCRIMDSVRDTDSATQHRTFLAFWLNRYVFCSKSLQMTMNFYHLARVLATGKQVDLASALLGGFYRSMFEPRQHSEHTLSGPLWLLILWLEMYFPALRSSYSEIAGRNQPLCYKITSFEENKMSTHDVVGIFLEVEPDISVVHWLLDTDYYHRCFGLIFEAETRFGHWDESGTTGMRRSDVDDVVSRLPPMLSTPTPSASTKQTRSPSSNLLSPAALRARLASLKTGAPRASMSPLAGASVTKLSKKIINTPVGQVFATQSHQIKKDLEALMFGGMTSLTAEIINEFLAKFNDLQKQYISNSDIRKNLPIYEANLAKSQERVQTCAQQMEPAEKE</sequence>
<evidence type="ECO:0000313" key="5">
    <source>
        <dbReference type="Proteomes" id="UP001161247"/>
    </source>
</evidence>
<dbReference type="AlphaFoldDB" id="A0AAV1CI67"/>
<dbReference type="Proteomes" id="UP001161247">
    <property type="component" value="Chromosome 2"/>
</dbReference>
<dbReference type="GO" id="GO:0010073">
    <property type="term" value="P:meristem maintenance"/>
    <property type="evidence" value="ECO:0007669"/>
    <property type="project" value="InterPro"/>
</dbReference>
<feature type="compositionally biased region" description="Polar residues" evidence="1">
    <location>
        <begin position="235"/>
        <end position="246"/>
    </location>
</feature>
<feature type="region of interest" description="Disordered" evidence="1">
    <location>
        <begin position="229"/>
        <end position="252"/>
    </location>
</feature>
<dbReference type="Pfam" id="PF10536">
    <property type="entry name" value="PMD"/>
    <property type="match status" value="1"/>
</dbReference>
<evidence type="ECO:0000256" key="1">
    <source>
        <dbReference type="SAM" id="MobiDB-lite"/>
    </source>
</evidence>
<protein>
    <submittedName>
        <fullName evidence="4">OLC1v1030535C1</fullName>
    </submittedName>
</protein>
<gene>
    <name evidence="4" type="ORF">OLC1_LOCUS5851</name>
</gene>
<dbReference type="InterPro" id="IPR019557">
    <property type="entry name" value="AminoTfrase-like_pln_mobile"/>
</dbReference>
<dbReference type="InterPro" id="IPR044824">
    <property type="entry name" value="MAIN-like"/>
</dbReference>
<keyword evidence="2" id="KW-0732">Signal</keyword>
<accession>A0AAV1CI67</accession>